<name>A0A830FL93_9EURY</name>
<reference evidence="1" key="2">
    <citation type="submission" date="2020-09" db="EMBL/GenBank/DDBJ databases">
        <authorList>
            <person name="Sun Q."/>
            <person name="Ohkuma M."/>
        </authorList>
    </citation>
    <scope>NUCLEOTIDE SEQUENCE</scope>
    <source>
        <strain evidence="1">JCM 19596</strain>
    </source>
</reference>
<proteinExistence type="predicted"/>
<keyword evidence="2" id="KW-1185">Reference proteome</keyword>
<protein>
    <submittedName>
        <fullName evidence="1">Uncharacterized protein</fullName>
    </submittedName>
</protein>
<accession>A0A830FL93</accession>
<dbReference type="AlphaFoldDB" id="A0A830FL93"/>
<comment type="caution">
    <text evidence="1">The sequence shown here is derived from an EMBL/GenBank/DDBJ whole genome shotgun (WGS) entry which is preliminary data.</text>
</comment>
<reference evidence="1" key="1">
    <citation type="journal article" date="2014" name="Int. J. Syst. Evol. Microbiol.">
        <title>Complete genome sequence of Corynebacterium casei LMG S-19264T (=DSM 44701T), isolated from a smear-ripened cheese.</title>
        <authorList>
            <consortium name="US DOE Joint Genome Institute (JGI-PGF)"/>
            <person name="Walter F."/>
            <person name="Albersmeier A."/>
            <person name="Kalinowski J."/>
            <person name="Ruckert C."/>
        </authorList>
    </citation>
    <scope>NUCLEOTIDE SEQUENCE</scope>
    <source>
        <strain evidence="1">JCM 19596</strain>
    </source>
</reference>
<dbReference type="RefSeq" id="WP_188977434.1">
    <property type="nucleotide sequence ID" value="NZ_BMPG01000002.1"/>
</dbReference>
<dbReference type="Proteomes" id="UP000607197">
    <property type="component" value="Unassembled WGS sequence"/>
</dbReference>
<sequence length="118" mass="13240">MTEYPVSERPPHIDVAMADYDLDVYVDGERLDFADGFTSAAELDYHGFRGEGESLVVWVSWDGGLSVGAEHFDRRGDGTRYVSVFECERTSTTSSAVTFEPKAQLYDFVVELRKVVSE</sequence>
<evidence type="ECO:0000313" key="2">
    <source>
        <dbReference type="Proteomes" id="UP000607197"/>
    </source>
</evidence>
<dbReference type="EMBL" id="BMPG01000002">
    <property type="protein sequence ID" value="GGL57454.1"/>
    <property type="molecule type" value="Genomic_DNA"/>
</dbReference>
<organism evidence="1 2">
    <name type="scientific">Halocalculus aciditolerans</name>
    <dbReference type="NCBI Taxonomy" id="1383812"/>
    <lineage>
        <taxon>Archaea</taxon>
        <taxon>Methanobacteriati</taxon>
        <taxon>Methanobacteriota</taxon>
        <taxon>Stenosarchaea group</taxon>
        <taxon>Halobacteria</taxon>
        <taxon>Halobacteriales</taxon>
        <taxon>Halobacteriaceae</taxon>
        <taxon>Halocalculus</taxon>
    </lineage>
</organism>
<gene>
    <name evidence="1" type="ORF">GCM10009039_14530</name>
</gene>
<evidence type="ECO:0000313" key="1">
    <source>
        <dbReference type="EMBL" id="GGL57454.1"/>
    </source>
</evidence>